<dbReference type="SMART" id="SM00822">
    <property type="entry name" value="PKS_KR"/>
    <property type="match status" value="1"/>
</dbReference>
<dbReference type="RefSeq" id="WP_091283506.1">
    <property type="nucleotide sequence ID" value="NZ_FAOZ01000027.1"/>
</dbReference>
<dbReference type="PRINTS" id="PR00081">
    <property type="entry name" value="GDHRDH"/>
</dbReference>
<dbReference type="GO" id="GO:0016491">
    <property type="term" value="F:oxidoreductase activity"/>
    <property type="evidence" value="ECO:0007669"/>
    <property type="project" value="UniProtKB-KW"/>
</dbReference>
<evidence type="ECO:0000313" key="4">
    <source>
        <dbReference type="EMBL" id="CUU59420.1"/>
    </source>
</evidence>
<dbReference type="InterPro" id="IPR036291">
    <property type="entry name" value="NAD(P)-bd_dom_sf"/>
</dbReference>
<evidence type="ECO:0000259" key="3">
    <source>
        <dbReference type="SMART" id="SM00822"/>
    </source>
</evidence>
<name>A0A0S4QX25_9ACTN</name>
<dbReference type="PRINTS" id="PR00080">
    <property type="entry name" value="SDRFAMILY"/>
</dbReference>
<accession>A0A0S4QX25</accession>
<dbReference type="FunFam" id="3.40.50.720:FF:000084">
    <property type="entry name" value="Short-chain dehydrogenase reductase"/>
    <property type="match status" value="1"/>
</dbReference>
<evidence type="ECO:0000313" key="5">
    <source>
        <dbReference type="Proteomes" id="UP000198802"/>
    </source>
</evidence>
<organism evidence="4 5">
    <name type="scientific">Parafrankia irregularis</name>
    <dbReference type="NCBI Taxonomy" id="795642"/>
    <lineage>
        <taxon>Bacteria</taxon>
        <taxon>Bacillati</taxon>
        <taxon>Actinomycetota</taxon>
        <taxon>Actinomycetes</taxon>
        <taxon>Frankiales</taxon>
        <taxon>Frankiaceae</taxon>
        <taxon>Parafrankia</taxon>
    </lineage>
</organism>
<keyword evidence="5" id="KW-1185">Reference proteome</keyword>
<dbReference type="InterPro" id="IPR057326">
    <property type="entry name" value="KR_dom"/>
</dbReference>
<reference evidence="5" key="1">
    <citation type="submission" date="2015-11" db="EMBL/GenBank/DDBJ databases">
        <authorList>
            <person name="Varghese N."/>
        </authorList>
    </citation>
    <scope>NUCLEOTIDE SEQUENCE [LARGE SCALE GENOMIC DNA]</scope>
    <source>
        <strain evidence="5">DSM 45899</strain>
    </source>
</reference>
<dbReference type="AlphaFoldDB" id="A0A0S4QX25"/>
<dbReference type="Pfam" id="PF13561">
    <property type="entry name" value="adh_short_C2"/>
    <property type="match status" value="1"/>
</dbReference>
<evidence type="ECO:0000256" key="1">
    <source>
        <dbReference type="ARBA" id="ARBA00006484"/>
    </source>
</evidence>
<keyword evidence="2" id="KW-0560">Oxidoreductase</keyword>
<dbReference type="Gene3D" id="3.40.50.720">
    <property type="entry name" value="NAD(P)-binding Rossmann-like Domain"/>
    <property type="match status" value="1"/>
</dbReference>
<dbReference type="SUPFAM" id="SSF51735">
    <property type="entry name" value="NAD(P)-binding Rossmann-fold domains"/>
    <property type="match status" value="1"/>
</dbReference>
<dbReference type="Proteomes" id="UP000198802">
    <property type="component" value="Unassembled WGS sequence"/>
</dbReference>
<evidence type="ECO:0000256" key="2">
    <source>
        <dbReference type="ARBA" id="ARBA00023002"/>
    </source>
</evidence>
<proteinExistence type="inferred from homology"/>
<dbReference type="CDD" id="cd05233">
    <property type="entry name" value="SDR_c"/>
    <property type="match status" value="1"/>
</dbReference>
<dbReference type="PANTHER" id="PTHR43639:SF1">
    <property type="entry name" value="SHORT-CHAIN DEHYDROGENASE_REDUCTASE FAMILY PROTEIN"/>
    <property type="match status" value="1"/>
</dbReference>
<dbReference type="PANTHER" id="PTHR43639">
    <property type="entry name" value="OXIDOREDUCTASE, SHORT-CHAIN DEHYDROGENASE/REDUCTASE FAMILY (AFU_ORTHOLOGUE AFUA_5G02870)"/>
    <property type="match status" value="1"/>
</dbReference>
<dbReference type="EMBL" id="FAOZ01000027">
    <property type="protein sequence ID" value="CUU59420.1"/>
    <property type="molecule type" value="Genomic_DNA"/>
</dbReference>
<gene>
    <name evidence="4" type="ORF">Ga0074812_12797</name>
</gene>
<protein>
    <submittedName>
        <fullName evidence="4">2-deoxy-D-gluconate 3-dehydrogenase</fullName>
    </submittedName>
</protein>
<comment type="similarity">
    <text evidence="1">Belongs to the short-chain dehydrogenases/reductases (SDR) family.</text>
</comment>
<sequence length="273" mass="28218">MTDTTDLLAGAPPRPPLPFDVTGKVALVTGGARGIGYATAHRFLEAGAAVAVNDIDEAALEAAVAELRTVGPPVLALPADVGDVERHRPMIERTVAELGRLDVLVNNAGTFQPTPLDALDPALVDQLFAVNVKGLLFLSAAAAEVMSPGGSIVNVSSLGGVRPPFGGLAVYHATKGAVDSLTRDMAITWGPRGIRVNGAGPGGILTEGRDQVTAHPLFPPEMMAEIMGRATGRPLGRMGYADDLAMVILFLTTPAAGFITGQQILVDGGYYYA</sequence>
<feature type="domain" description="Ketoreductase" evidence="3">
    <location>
        <begin position="24"/>
        <end position="202"/>
    </location>
</feature>
<dbReference type="InterPro" id="IPR002347">
    <property type="entry name" value="SDR_fam"/>
</dbReference>